<evidence type="ECO:0000313" key="1">
    <source>
        <dbReference type="EMBL" id="MBE9144676.1"/>
    </source>
</evidence>
<reference evidence="1 2" key="1">
    <citation type="submission" date="2020-10" db="EMBL/GenBank/DDBJ databases">
        <authorList>
            <person name="Castelo-Branco R."/>
            <person name="Eusebio N."/>
            <person name="Adriana R."/>
            <person name="Vieira A."/>
            <person name="Brugerolle De Fraissinette N."/>
            <person name="Rezende De Castro R."/>
            <person name="Schneider M.P."/>
            <person name="Vasconcelos V."/>
            <person name="Leao P.N."/>
        </authorList>
    </citation>
    <scope>NUCLEOTIDE SEQUENCE [LARGE SCALE GENOMIC DNA]</scope>
    <source>
        <strain evidence="1 2">LEGE 06226</strain>
    </source>
</reference>
<dbReference type="RefSeq" id="WP_193870192.1">
    <property type="nucleotide sequence ID" value="NZ_JADEWU010000037.1"/>
</dbReference>
<protein>
    <submittedName>
        <fullName evidence="1">Uncharacterized protein</fullName>
    </submittedName>
</protein>
<gene>
    <name evidence="1" type="ORF">IQ236_15830</name>
</gene>
<keyword evidence="2" id="KW-1185">Reference proteome</keyword>
<comment type="caution">
    <text evidence="1">The sequence shown here is derived from an EMBL/GenBank/DDBJ whole genome shotgun (WGS) entry which is preliminary data.</text>
</comment>
<accession>A0ABR9UFU3</accession>
<dbReference type="EMBL" id="JADEWU010000037">
    <property type="protein sequence ID" value="MBE9144676.1"/>
    <property type="molecule type" value="Genomic_DNA"/>
</dbReference>
<name>A0ABR9UFU3_9CYAN</name>
<sequence>MTEAFEFLGTIPIRKYNLCFIVAPSSLDEVGVNRLFRVLQLLKTIITIKKTQKDYEYNQKGSRIFVEEPTG</sequence>
<dbReference type="Proteomes" id="UP000640725">
    <property type="component" value="Unassembled WGS sequence"/>
</dbReference>
<proteinExistence type="predicted"/>
<evidence type="ECO:0000313" key="2">
    <source>
        <dbReference type="Proteomes" id="UP000640725"/>
    </source>
</evidence>
<organism evidence="1 2">
    <name type="scientific">Planktothrix mougeotii LEGE 06226</name>
    <dbReference type="NCBI Taxonomy" id="1828728"/>
    <lineage>
        <taxon>Bacteria</taxon>
        <taxon>Bacillati</taxon>
        <taxon>Cyanobacteriota</taxon>
        <taxon>Cyanophyceae</taxon>
        <taxon>Oscillatoriophycideae</taxon>
        <taxon>Oscillatoriales</taxon>
        <taxon>Microcoleaceae</taxon>
        <taxon>Planktothrix</taxon>
    </lineage>
</organism>